<proteinExistence type="predicted"/>
<gene>
    <name evidence="2" type="ORF">ENU21_00990</name>
</gene>
<keyword evidence="1" id="KW-0472">Membrane</keyword>
<keyword evidence="1" id="KW-1133">Transmembrane helix</keyword>
<feature type="transmembrane region" description="Helical" evidence="1">
    <location>
        <begin position="73"/>
        <end position="96"/>
    </location>
</feature>
<feature type="transmembrane region" description="Helical" evidence="1">
    <location>
        <begin position="205"/>
        <end position="225"/>
    </location>
</feature>
<feature type="transmembrane region" description="Helical" evidence="1">
    <location>
        <begin position="135"/>
        <end position="160"/>
    </location>
</feature>
<sequence length="266" mass="28563">MPLRDLRGFAARNLAILLAALLLPAALLLFVNRDLYAVYVNVYTAAASFAALLSGLALLRAYAGSPRQVTQPLLFLVTGVTLWALAETVYTGFIILYGEAPALSVCDALWLTGYPLLFLWLWTLSRPFSSQLERLGVSTGSASLLIIFSIALAVTATAVVYVKAGADGQLSLAQLVDSSYTVLDAVLLVMSASTVRAFRGGALGFAYWLVTLGLIHFSVADLLYFAAGTPVFVPADLLYAASYVLVTLGLRVNLEILRESGREKHH</sequence>
<comment type="caution">
    <text evidence="2">The sequence shown here is derived from an EMBL/GenBank/DDBJ whole genome shotgun (WGS) entry which is preliminary data.</text>
</comment>
<feature type="transmembrane region" description="Helical" evidence="1">
    <location>
        <begin position="43"/>
        <end position="61"/>
    </location>
</feature>
<feature type="transmembrane region" description="Helical" evidence="1">
    <location>
        <begin position="237"/>
        <end position="254"/>
    </location>
</feature>
<reference evidence="2" key="1">
    <citation type="journal article" date="2020" name="mSystems">
        <title>Genome- and Community-Level Interaction Insights into Carbon Utilization and Element Cycling Functions of Hydrothermarchaeota in Hydrothermal Sediment.</title>
        <authorList>
            <person name="Zhou Z."/>
            <person name="Liu Y."/>
            <person name="Xu W."/>
            <person name="Pan J."/>
            <person name="Luo Z.H."/>
            <person name="Li M."/>
        </authorList>
    </citation>
    <scope>NUCLEOTIDE SEQUENCE</scope>
    <source>
        <strain evidence="2">SpSt-649</strain>
    </source>
</reference>
<dbReference type="EMBL" id="DTBQ01000029">
    <property type="protein sequence ID" value="HGM46314.1"/>
    <property type="molecule type" value="Genomic_DNA"/>
</dbReference>
<keyword evidence="1" id="KW-0812">Transmembrane</keyword>
<evidence type="ECO:0000313" key="2">
    <source>
        <dbReference type="EMBL" id="HGM46314.1"/>
    </source>
</evidence>
<feature type="transmembrane region" description="Helical" evidence="1">
    <location>
        <begin position="102"/>
        <end position="123"/>
    </location>
</feature>
<protein>
    <submittedName>
        <fullName evidence="2">Uncharacterized protein</fullName>
    </submittedName>
</protein>
<dbReference type="AlphaFoldDB" id="A0A7C4D1K1"/>
<accession>A0A7C4D1K1</accession>
<evidence type="ECO:0000256" key="1">
    <source>
        <dbReference type="SAM" id="Phobius"/>
    </source>
</evidence>
<organism evidence="2">
    <name type="scientific">Thermofilum pendens</name>
    <dbReference type="NCBI Taxonomy" id="2269"/>
    <lineage>
        <taxon>Archaea</taxon>
        <taxon>Thermoproteota</taxon>
        <taxon>Thermoprotei</taxon>
        <taxon>Thermofilales</taxon>
        <taxon>Thermofilaceae</taxon>
        <taxon>Thermofilum</taxon>
    </lineage>
</organism>
<name>A0A7C4D1K1_THEPE</name>